<dbReference type="PROSITE" id="PS50957">
    <property type="entry name" value="JOSEPHIN"/>
    <property type="match status" value="1"/>
</dbReference>
<dbReference type="InterPro" id="IPR006155">
    <property type="entry name" value="Josephin"/>
</dbReference>
<name>A0A0C3KC57_9AGAM</name>
<dbReference type="InterPro" id="IPR048364">
    <property type="entry name" value="Hikeshi-like_C"/>
</dbReference>
<reference evidence="16" key="2">
    <citation type="submission" date="2015-01" db="EMBL/GenBank/DDBJ databases">
        <title>Evolutionary Origins and Diversification of the Mycorrhizal Mutualists.</title>
        <authorList>
            <consortium name="DOE Joint Genome Institute"/>
            <consortium name="Mycorrhizal Genomics Consortium"/>
            <person name="Kohler A."/>
            <person name="Kuo A."/>
            <person name="Nagy L.G."/>
            <person name="Floudas D."/>
            <person name="Copeland A."/>
            <person name="Barry K.W."/>
            <person name="Cichocki N."/>
            <person name="Veneault-Fourrey C."/>
            <person name="LaButti K."/>
            <person name="Lindquist E.A."/>
            <person name="Lipzen A."/>
            <person name="Lundell T."/>
            <person name="Morin E."/>
            <person name="Murat C."/>
            <person name="Riley R."/>
            <person name="Ohm R."/>
            <person name="Sun H."/>
            <person name="Tunlid A."/>
            <person name="Henrissat B."/>
            <person name="Grigoriev I.V."/>
            <person name="Hibbett D.S."/>
            <person name="Martin F."/>
        </authorList>
    </citation>
    <scope>NUCLEOTIDE SEQUENCE [LARGE SCALE GENOMIC DNA]</scope>
    <source>
        <strain evidence="16">MUT 4182</strain>
    </source>
</reference>
<dbReference type="PANTHER" id="PTHR14159:SF0">
    <property type="entry name" value="ATAXIN-3-RELATED"/>
    <property type="match status" value="1"/>
</dbReference>
<evidence type="ECO:0000256" key="12">
    <source>
        <dbReference type="PROSITE-ProRule" id="PRU00331"/>
    </source>
</evidence>
<evidence type="ECO:0000256" key="7">
    <source>
        <dbReference type="ARBA" id="ARBA00022807"/>
    </source>
</evidence>
<accession>A0A0C3KC57</accession>
<comment type="subcellular location">
    <subcellularLocation>
        <location evidence="2">Nucleus</location>
    </subcellularLocation>
</comment>
<dbReference type="OrthoDB" id="10063692at2759"/>
<evidence type="ECO:0000256" key="11">
    <source>
        <dbReference type="PIRSR" id="PIRSR633865-1"/>
    </source>
</evidence>
<evidence type="ECO:0000256" key="4">
    <source>
        <dbReference type="ARBA" id="ARBA00022670"/>
    </source>
</evidence>
<evidence type="ECO:0000313" key="16">
    <source>
        <dbReference type="Proteomes" id="UP000054248"/>
    </source>
</evidence>
<dbReference type="GO" id="GO:0016579">
    <property type="term" value="P:protein deubiquitination"/>
    <property type="evidence" value="ECO:0007669"/>
    <property type="project" value="InterPro"/>
</dbReference>
<keyword evidence="4" id="KW-0645">Protease</keyword>
<keyword evidence="9" id="KW-0804">Transcription</keyword>
<dbReference type="Proteomes" id="UP000054248">
    <property type="component" value="Unassembled WGS sequence"/>
</dbReference>
<comment type="caution">
    <text evidence="12">Lacks conserved residue(s) required for the propagation of feature annotation.</text>
</comment>
<evidence type="ECO:0000256" key="2">
    <source>
        <dbReference type="ARBA" id="ARBA00004123"/>
    </source>
</evidence>
<evidence type="ECO:0000256" key="5">
    <source>
        <dbReference type="ARBA" id="ARBA00022786"/>
    </source>
</evidence>
<dbReference type="EC" id="3.4.19.12" evidence="3"/>
<feature type="active site" description="Proton acceptor" evidence="11">
    <location>
        <position position="215"/>
    </location>
</feature>
<evidence type="ECO:0000313" key="15">
    <source>
        <dbReference type="EMBL" id="KIO19043.1"/>
    </source>
</evidence>
<evidence type="ECO:0000256" key="8">
    <source>
        <dbReference type="ARBA" id="ARBA00023015"/>
    </source>
</evidence>
<dbReference type="InterPro" id="IPR003903">
    <property type="entry name" value="UIM_dom"/>
</dbReference>
<proteinExistence type="predicted"/>
<dbReference type="Gene3D" id="3.90.70.40">
    <property type="match status" value="1"/>
</dbReference>
<dbReference type="Pfam" id="PF21057">
    <property type="entry name" value="Hikeshi-like_C"/>
    <property type="match status" value="1"/>
</dbReference>
<feature type="non-terminal residue" evidence="15">
    <location>
        <position position="339"/>
    </location>
</feature>
<dbReference type="PRINTS" id="PR01233">
    <property type="entry name" value="JOSEPHIN"/>
</dbReference>
<keyword evidence="10" id="KW-0539">Nucleus</keyword>
<gene>
    <name evidence="15" type="ORF">M407DRAFT_31292</name>
</gene>
<dbReference type="EMBL" id="KN823244">
    <property type="protein sequence ID" value="KIO19043.1"/>
    <property type="molecule type" value="Genomic_DNA"/>
</dbReference>
<dbReference type="GO" id="GO:0006508">
    <property type="term" value="P:proteolysis"/>
    <property type="evidence" value="ECO:0007669"/>
    <property type="project" value="UniProtKB-KW"/>
</dbReference>
<feature type="active site" evidence="11">
    <location>
        <position position="235"/>
    </location>
</feature>
<dbReference type="GO" id="GO:0004843">
    <property type="term" value="F:cysteine-type deubiquitinase activity"/>
    <property type="evidence" value="ECO:0007669"/>
    <property type="project" value="UniProtKB-EC"/>
</dbReference>
<keyword evidence="8" id="KW-0805">Transcription regulation</keyword>
<feature type="active site" description="Nucleophile" evidence="11">
    <location>
        <position position="117"/>
    </location>
</feature>
<dbReference type="PANTHER" id="PTHR14159">
    <property type="entry name" value="ATAXIN-3-RELATED"/>
    <property type="match status" value="1"/>
</dbReference>
<protein>
    <recommendedName>
        <fullName evidence="3">ubiquitinyl hydrolase 1</fullName>
        <ecNumber evidence="3">3.4.19.12</ecNumber>
    </recommendedName>
</protein>
<evidence type="ECO:0000256" key="1">
    <source>
        <dbReference type="ARBA" id="ARBA00000707"/>
    </source>
</evidence>
<evidence type="ECO:0000256" key="13">
    <source>
        <dbReference type="SAM" id="MobiDB-lite"/>
    </source>
</evidence>
<feature type="region of interest" description="Disordered" evidence="13">
    <location>
        <begin position="144"/>
        <end position="164"/>
    </location>
</feature>
<keyword evidence="5" id="KW-0833">Ubl conjugation pathway</keyword>
<dbReference type="Pfam" id="PF02099">
    <property type="entry name" value="Josephin"/>
    <property type="match status" value="1"/>
</dbReference>
<comment type="catalytic activity">
    <reaction evidence="1">
        <text>Thiol-dependent hydrolysis of ester, thioester, amide, peptide and isopeptide bonds formed by the C-terminal Gly of ubiquitin (a 76-residue protein attached to proteins as an intracellular targeting signal).</text>
        <dbReference type="EC" id="3.4.19.12"/>
    </reaction>
</comment>
<dbReference type="GO" id="GO:0005634">
    <property type="term" value="C:nucleus"/>
    <property type="evidence" value="ECO:0007669"/>
    <property type="project" value="UniProtKB-SubCell"/>
</dbReference>
<evidence type="ECO:0000259" key="14">
    <source>
        <dbReference type="PROSITE" id="PS50957"/>
    </source>
</evidence>
<dbReference type="Gene3D" id="1.10.287.10">
    <property type="entry name" value="S15/NS1, RNA-binding"/>
    <property type="match status" value="1"/>
</dbReference>
<evidence type="ECO:0000256" key="10">
    <source>
        <dbReference type="ARBA" id="ARBA00023242"/>
    </source>
</evidence>
<evidence type="ECO:0000256" key="6">
    <source>
        <dbReference type="ARBA" id="ARBA00022801"/>
    </source>
</evidence>
<dbReference type="HOGENOM" id="CLU_822749_0_0_1"/>
<feature type="compositionally biased region" description="Polar residues" evidence="13">
    <location>
        <begin position="153"/>
        <end position="162"/>
    </location>
</feature>
<keyword evidence="6" id="KW-0378">Hydrolase</keyword>
<organism evidence="15 16">
    <name type="scientific">Tulasnella calospora MUT 4182</name>
    <dbReference type="NCBI Taxonomy" id="1051891"/>
    <lineage>
        <taxon>Eukaryota</taxon>
        <taxon>Fungi</taxon>
        <taxon>Dikarya</taxon>
        <taxon>Basidiomycota</taxon>
        <taxon>Agaricomycotina</taxon>
        <taxon>Agaricomycetes</taxon>
        <taxon>Cantharellales</taxon>
        <taxon>Tulasnellaceae</taxon>
        <taxon>Tulasnella</taxon>
    </lineage>
</organism>
<dbReference type="STRING" id="1051891.A0A0C3KC57"/>
<evidence type="ECO:0000256" key="9">
    <source>
        <dbReference type="ARBA" id="ARBA00023163"/>
    </source>
</evidence>
<keyword evidence="16" id="KW-1185">Reference proteome</keyword>
<sequence length="339" mass="37629">MPPEDITATLGISIEPVDVVQAQVAAARSSGFSAQPSATTNLTDPVVLAERIVKHLFNHLSSFEMQVGPQTVVPLGVIQKWYDALVHKLKAGGAAESMNRLISAIYHEKQQRGSMLCAQHALNNLLQQAGFSAPDLASIAAHLDDEERAVTEPNPSRTNPRSRNMDDTGFFSIQVLENALKIYDLKLVRWRSEEMRPFQESPELQPGFILNLEQHWYALRRFGQLGHNFHWFNLNSFETEPKWISTTFLGMTLQQAEQEGYSVFVVKPLDPQGDNAQDTLPCDADNIAVTIPPPSSNPNISNISNLAMQDMGLDLDDDPELQIALQASLQGARETNAFR</sequence>
<dbReference type="SMART" id="SM01246">
    <property type="entry name" value="Josephin"/>
    <property type="match status" value="1"/>
</dbReference>
<evidence type="ECO:0000256" key="3">
    <source>
        <dbReference type="ARBA" id="ARBA00012759"/>
    </source>
</evidence>
<dbReference type="InterPro" id="IPR033865">
    <property type="entry name" value="Ataxin-3"/>
</dbReference>
<reference evidence="15 16" key="1">
    <citation type="submission" date="2014-04" db="EMBL/GenBank/DDBJ databases">
        <authorList>
            <consortium name="DOE Joint Genome Institute"/>
            <person name="Kuo A."/>
            <person name="Girlanda M."/>
            <person name="Perotto S."/>
            <person name="Kohler A."/>
            <person name="Nagy L.G."/>
            <person name="Floudas D."/>
            <person name="Copeland A."/>
            <person name="Barry K.W."/>
            <person name="Cichocki N."/>
            <person name="Veneault-Fourrey C."/>
            <person name="LaButti K."/>
            <person name="Lindquist E.A."/>
            <person name="Lipzen A."/>
            <person name="Lundell T."/>
            <person name="Morin E."/>
            <person name="Murat C."/>
            <person name="Sun H."/>
            <person name="Tunlid A."/>
            <person name="Henrissat B."/>
            <person name="Grigoriev I.V."/>
            <person name="Hibbett D.S."/>
            <person name="Martin F."/>
            <person name="Nordberg H.P."/>
            <person name="Cantor M.N."/>
            <person name="Hua S.X."/>
        </authorList>
    </citation>
    <scope>NUCLEOTIDE SEQUENCE [LARGE SCALE GENOMIC DNA]</scope>
    <source>
        <strain evidence="15 16">MUT 4182</strain>
    </source>
</reference>
<keyword evidence="7" id="KW-0788">Thiol protease</keyword>
<dbReference type="PROSITE" id="PS50330">
    <property type="entry name" value="UIM"/>
    <property type="match status" value="1"/>
</dbReference>
<dbReference type="AlphaFoldDB" id="A0A0C3KC57"/>
<feature type="domain" description="Josephin" evidence="14">
    <location>
        <begin position="102"/>
        <end position="281"/>
    </location>
</feature>